<reference evidence="1" key="1">
    <citation type="submission" date="2023-01" db="EMBL/GenBank/DDBJ databases">
        <title>Genome assembly of the deep-sea coral Lophelia pertusa.</title>
        <authorList>
            <person name="Herrera S."/>
            <person name="Cordes E."/>
        </authorList>
    </citation>
    <scope>NUCLEOTIDE SEQUENCE</scope>
    <source>
        <strain evidence="1">USNM1676648</strain>
        <tissue evidence="1">Polyp</tissue>
    </source>
</reference>
<organism evidence="1 2">
    <name type="scientific">Desmophyllum pertusum</name>
    <dbReference type="NCBI Taxonomy" id="174260"/>
    <lineage>
        <taxon>Eukaryota</taxon>
        <taxon>Metazoa</taxon>
        <taxon>Cnidaria</taxon>
        <taxon>Anthozoa</taxon>
        <taxon>Hexacorallia</taxon>
        <taxon>Scleractinia</taxon>
        <taxon>Caryophylliina</taxon>
        <taxon>Caryophylliidae</taxon>
        <taxon>Desmophyllum</taxon>
    </lineage>
</organism>
<evidence type="ECO:0000313" key="1">
    <source>
        <dbReference type="EMBL" id="KAJ7372123.1"/>
    </source>
</evidence>
<name>A0A9W9YYU6_9CNID</name>
<sequence>MSIAAEATAEIYDIFRGKKLRNWDGESFIHKSIQEFLGGVVHHLQMFPCKEISLGIEEYARVRAHPPCNIARPGAIMVFQFICGLWNDGSVKVLVTLDIS</sequence>
<accession>A0A9W9YYU6</accession>
<evidence type="ECO:0000313" key="2">
    <source>
        <dbReference type="Proteomes" id="UP001163046"/>
    </source>
</evidence>
<dbReference type="AlphaFoldDB" id="A0A9W9YYU6"/>
<comment type="caution">
    <text evidence="1">The sequence shown here is derived from an EMBL/GenBank/DDBJ whole genome shotgun (WGS) entry which is preliminary data.</text>
</comment>
<protein>
    <submittedName>
        <fullName evidence="1">Uncharacterized protein</fullName>
    </submittedName>
</protein>
<dbReference type="Proteomes" id="UP001163046">
    <property type="component" value="Unassembled WGS sequence"/>
</dbReference>
<proteinExistence type="predicted"/>
<keyword evidence="2" id="KW-1185">Reference proteome</keyword>
<dbReference type="EMBL" id="MU826838">
    <property type="protein sequence ID" value="KAJ7372123.1"/>
    <property type="molecule type" value="Genomic_DNA"/>
</dbReference>
<gene>
    <name evidence="1" type="ORF">OS493_020548</name>
</gene>
<dbReference type="OrthoDB" id="120976at2759"/>